<reference evidence="2" key="1">
    <citation type="submission" date="2021-01" db="EMBL/GenBank/DDBJ databases">
        <title>Whole genome shotgun sequence of Spirilliplanes yamanashiensis NBRC 15828.</title>
        <authorList>
            <person name="Komaki H."/>
            <person name="Tamura T."/>
        </authorList>
    </citation>
    <scope>NUCLEOTIDE SEQUENCE</scope>
    <source>
        <strain evidence="2">NBRC 15828</strain>
    </source>
</reference>
<feature type="transmembrane region" description="Helical" evidence="1">
    <location>
        <begin position="26"/>
        <end position="44"/>
    </location>
</feature>
<evidence type="ECO:0000256" key="1">
    <source>
        <dbReference type="SAM" id="Phobius"/>
    </source>
</evidence>
<evidence type="ECO:0000313" key="3">
    <source>
        <dbReference type="Proteomes" id="UP000652013"/>
    </source>
</evidence>
<keyword evidence="3" id="KW-1185">Reference proteome</keyword>
<feature type="transmembrane region" description="Helical" evidence="1">
    <location>
        <begin position="342"/>
        <end position="362"/>
    </location>
</feature>
<feature type="transmembrane region" description="Helical" evidence="1">
    <location>
        <begin position="94"/>
        <end position="113"/>
    </location>
</feature>
<dbReference type="Gene3D" id="2.120.10.10">
    <property type="match status" value="1"/>
</dbReference>
<feature type="transmembrane region" description="Helical" evidence="1">
    <location>
        <begin position="437"/>
        <end position="458"/>
    </location>
</feature>
<gene>
    <name evidence="2" type="ORF">Sya03_02550</name>
</gene>
<accession>A0A8J3Y3B6</accession>
<feature type="transmembrane region" description="Helical" evidence="1">
    <location>
        <begin position="401"/>
        <end position="425"/>
    </location>
</feature>
<protein>
    <submittedName>
        <fullName evidence="2">Uncharacterized protein</fullName>
    </submittedName>
</protein>
<feature type="transmembrane region" description="Helical" evidence="1">
    <location>
        <begin position="464"/>
        <end position="484"/>
    </location>
</feature>
<name>A0A8J3Y3B6_9ACTN</name>
<feature type="transmembrane region" description="Helical" evidence="1">
    <location>
        <begin position="64"/>
        <end position="82"/>
    </location>
</feature>
<evidence type="ECO:0000313" key="2">
    <source>
        <dbReference type="EMBL" id="GIJ00903.1"/>
    </source>
</evidence>
<dbReference type="AlphaFoldDB" id="A0A8J3Y3B6"/>
<proteinExistence type="predicted"/>
<sequence length="488" mass="50190">MTARWDAAGMIVDVPAAPRGTTARAALAWLGHPLVVLALALLLVNDHVLKAAHPSWWTGKLSDAAGLVLAPPLLALALRLPARAAVLTTGAGFVLLKSNAYGAALASGVWSLAVPSHVVADATDLLALPALALSWLAWRTATPAAGRATRAVRAAVLLPLALAGVAATSAVTIDSATAVGARDGVLVAYYRNVGDAADDGHTVTSTDHGATWTRGDDPVPDPAAMACSTTDRRVCYRVVRGAAAVDRSADAGATWRRDWALDPDVRRRHDEPPRSQSVAVLDVPGGGHVVLVANEADGLALRRADGTWERLGFPAGVGPEGPELPQPGAARPEPVMVTEHEVIKAGLLTLLLAFLAATLGAARQGHRAGRAAGWLSPAAVALLLALTAGLYLVPAHTALTYFLYFVALLVVLAALSGAITHVTVVSGRSTVHRRWALRVWLGALLAAALPAAAFAVLVARGPLVPWWGVLVAVVAAAPGAAVALRAAR</sequence>
<feature type="transmembrane region" description="Helical" evidence="1">
    <location>
        <begin position="125"/>
        <end position="142"/>
    </location>
</feature>
<dbReference type="EMBL" id="BOOY01000001">
    <property type="protein sequence ID" value="GIJ00903.1"/>
    <property type="molecule type" value="Genomic_DNA"/>
</dbReference>
<keyword evidence="1" id="KW-0812">Transmembrane</keyword>
<keyword evidence="1" id="KW-1133">Transmembrane helix</keyword>
<dbReference type="SUPFAM" id="SSF110296">
    <property type="entry name" value="Oligoxyloglucan reducing end-specific cellobiohydrolase"/>
    <property type="match status" value="1"/>
</dbReference>
<dbReference type="CDD" id="cd15482">
    <property type="entry name" value="Sialidase_non-viral"/>
    <property type="match status" value="1"/>
</dbReference>
<feature type="transmembrane region" description="Helical" evidence="1">
    <location>
        <begin position="154"/>
        <end position="173"/>
    </location>
</feature>
<dbReference type="Proteomes" id="UP000652013">
    <property type="component" value="Unassembled WGS sequence"/>
</dbReference>
<keyword evidence="1" id="KW-0472">Membrane</keyword>
<comment type="caution">
    <text evidence="2">The sequence shown here is derived from an EMBL/GenBank/DDBJ whole genome shotgun (WGS) entry which is preliminary data.</text>
</comment>
<organism evidence="2 3">
    <name type="scientific">Spirilliplanes yamanashiensis</name>
    <dbReference type="NCBI Taxonomy" id="42233"/>
    <lineage>
        <taxon>Bacteria</taxon>
        <taxon>Bacillati</taxon>
        <taxon>Actinomycetota</taxon>
        <taxon>Actinomycetes</taxon>
        <taxon>Micromonosporales</taxon>
        <taxon>Micromonosporaceae</taxon>
        <taxon>Spirilliplanes</taxon>
    </lineage>
</organism>
<feature type="transmembrane region" description="Helical" evidence="1">
    <location>
        <begin position="374"/>
        <end position="395"/>
    </location>
</feature>